<evidence type="ECO:0000313" key="2">
    <source>
        <dbReference type="Proteomes" id="UP000824120"/>
    </source>
</evidence>
<evidence type="ECO:0000313" key="1">
    <source>
        <dbReference type="EMBL" id="KAG5626387.1"/>
    </source>
</evidence>
<dbReference type="EMBL" id="JACXVP010000002">
    <property type="protein sequence ID" value="KAG5626387.1"/>
    <property type="molecule type" value="Genomic_DNA"/>
</dbReference>
<protein>
    <submittedName>
        <fullName evidence="1">Uncharacterized protein</fullName>
    </submittedName>
</protein>
<name>A0A9J6AQ49_SOLCO</name>
<gene>
    <name evidence="1" type="ORF">H5410_011605</name>
</gene>
<sequence length="68" mass="7955">MHSYFLHTFDALSCFLRRMICWIKQVNKLRHTIGTSSFAMLAIDIYLSWNHFASSSCEGIRSSAYRFS</sequence>
<comment type="caution">
    <text evidence="1">The sequence shown here is derived from an EMBL/GenBank/DDBJ whole genome shotgun (WGS) entry which is preliminary data.</text>
</comment>
<accession>A0A9J6AQ49</accession>
<organism evidence="1 2">
    <name type="scientific">Solanum commersonii</name>
    <name type="common">Commerson's wild potato</name>
    <name type="synonym">Commerson's nightshade</name>
    <dbReference type="NCBI Taxonomy" id="4109"/>
    <lineage>
        <taxon>Eukaryota</taxon>
        <taxon>Viridiplantae</taxon>
        <taxon>Streptophyta</taxon>
        <taxon>Embryophyta</taxon>
        <taxon>Tracheophyta</taxon>
        <taxon>Spermatophyta</taxon>
        <taxon>Magnoliopsida</taxon>
        <taxon>eudicotyledons</taxon>
        <taxon>Gunneridae</taxon>
        <taxon>Pentapetalae</taxon>
        <taxon>asterids</taxon>
        <taxon>lamiids</taxon>
        <taxon>Solanales</taxon>
        <taxon>Solanaceae</taxon>
        <taxon>Solanoideae</taxon>
        <taxon>Solaneae</taxon>
        <taxon>Solanum</taxon>
    </lineage>
</organism>
<dbReference type="AlphaFoldDB" id="A0A9J6AQ49"/>
<dbReference type="Proteomes" id="UP000824120">
    <property type="component" value="Chromosome 2"/>
</dbReference>
<proteinExistence type="predicted"/>
<reference evidence="1 2" key="1">
    <citation type="submission" date="2020-09" db="EMBL/GenBank/DDBJ databases">
        <title>De no assembly of potato wild relative species, Solanum commersonii.</title>
        <authorList>
            <person name="Cho K."/>
        </authorList>
    </citation>
    <scope>NUCLEOTIDE SEQUENCE [LARGE SCALE GENOMIC DNA]</scope>
    <source>
        <strain evidence="1">LZ3.2</strain>
        <tissue evidence="1">Leaf</tissue>
    </source>
</reference>
<keyword evidence="2" id="KW-1185">Reference proteome</keyword>
<dbReference type="OrthoDB" id="1325661at2759"/>